<keyword evidence="2" id="KW-1185">Reference proteome</keyword>
<name>A0AAV8YIN3_9CUCU</name>
<organism evidence="1 2">
    <name type="scientific">Aromia moschata</name>
    <dbReference type="NCBI Taxonomy" id="1265417"/>
    <lineage>
        <taxon>Eukaryota</taxon>
        <taxon>Metazoa</taxon>
        <taxon>Ecdysozoa</taxon>
        <taxon>Arthropoda</taxon>
        <taxon>Hexapoda</taxon>
        <taxon>Insecta</taxon>
        <taxon>Pterygota</taxon>
        <taxon>Neoptera</taxon>
        <taxon>Endopterygota</taxon>
        <taxon>Coleoptera</taxon>
        <taxon>Polyphaga</taxon>
        <taxon>Cucujiformia</taxon>
        <taxon>Chrysomeloidea</taxon>
        <taxon>Cerambycidae</taxon>
        <taxon>Cerambycinae</taxon>
        <taxon>Callichromatini</taxon>
        <taxon>Aromia</taxon>
    </lineage>
</organism>
<dbReference type="Proteomes" id="UP001162162">
    <property type="component" value="Unassembled WGS sequence"/>
</dbReference>
<reference evidence="1" key="1">
    <citation type="journal article" date="2023" name="Insect Mol. Biol.">
        <title>Genome sequencing provides insights into the evolution of gene families encoding plant cell wall-degrading enzymes in longhorned beetles.</title>
        <authorList>
            <person name="Shin N.R."/>
            <person name="Okamura Y."/>
            <person name="Kirsch R."/>
            <person name="Pauchet Y."/>
        </authorList>
    </citation>
    <scope>NUCLEOTIDE SEQUENCE</scope>
    <source>
        <strain evidence="1">AMC_N1</strain>
    </source>
</reference>
<comment type="caution">
    <text evidence="1">The sequence shown here is derived from an EMBL/GenBank/DDBJ whole genome shotgun (WGS) entry which is preliminary data.</text>
</comment>
<proteinExistence type="predicted"/>
<accession>A0AAV8YIN3</accession>
<dbReference type="EMBL" id="JAPWTK010000094">
    <property type="protein sequence ID" value="KAJ8950837.1"/>
    <property type="molecule type" value="Genomic_DNA"/>
</dbReference>
<protein>
    <recommendedName>
        <fullName evidence="3">DUF4817 domain-containing protein</fullName>
    </recommendedName>
</protein>
<dbReference type="AlphaFoldDB" id="A0AAV8YIN3"/>
<evidence type="ECO:0000313" key="2">
    <source>
        <dbReference type="Proteomes" id="UP001162162"/>
    </source>
</evidence>
<evidence type="ECO:0000313" key="1">
    <source>
        <dbReference type="EMBL" id="KAJ8950837.1"/>
    </source>
</evidence>
<gene>
    <name evidence="1" type="ORF">NQ318_012703</name>
</gene>
<evidence type="ECO:0008006" key="3">
    <source>
        <dbReference type="Google" id="ProtNLM"/>
    </source>
</evidence>
<sequence>MTSCNFSCCNSEMVYLTEMHKITILQMIGYGERTRTRAEVVRLFQEKYPELPPISQDIMGG</sequence>